<gene>
    <name evidence="8" type="ORF">NEMVEDRAFT_v1g220599</name>
</gene>
<dbReference type="eggNOG" id="KOG1916">
    <property type="taxonomic scope" value="Eukaryota"/>
</dbReference>
<dbReference type="InterPro" id="IPR044938">
    <property type="entry name" value="EDC4_C_sf"/>
</dbReference>
<keyword evidence="9" id="KW-1185">Reference proteome</keyword>
<dbReference type="Pfam" id="PF21289">
    <property type="entry name" value="EDC4_C"/>
    <property type="match status" value="1"/>
</dbReference>
<protein>
    <recommendedName>
        <fullName evidence="7">Enhancer of mRNA-decapping protein 4 C-terminal domain-containing protein</fullName>
    </recommendedName>
</protein>
<feature type="compositionally biased region" description="Polar residues" evidence="6">
    <location>
        <begin position="218"/>
        <end position="228"/>
    </location>
</feature>
<dbReference type="HOGENOM" id="CLU_337293_0_0_1"/>
<dbReference type="STRING" id="45351.A7T0T8"/>
<dbReference type="FunCoup" id="A7T0T8">
    <property type="interactions" value="416"/>
</dbReference>
<evidence type="ECO:0000259" key="7">
    <source>
        <dbReference type="Pfam" id="PF21289"/>
    </source>
</evidence>
<dbReference type="Gene3D" id="1.10.220.100">
    <property type="entry name" value="conserved c-terminal region of ge- 1"/>
    <property type="match status" value="1"/>
</dbReference>
<dbReference type="AlphaFoldDB" id="A7T0T8"/>
<feature type="non-terminal residue" evidence="8">
    <location>
        <position position="1"/>
    </location>
</feature>
<keyword evidence="2" id="KW-0963">Cytoplasm</keyword>
<proteinExistence type="predicted"/>
<dbReference type="InParanoid" id="A7T0T8"/>
<sequence>FTSPTADIANVLGESYFKARLDATAKYLVFSDIGRKVLYILLVHQDREAGRAHISSITDFQLTQPLLSFMITKAKLFKTKQDVNQHLQNGEGSNGHDMNGDDVHDEGMEELLDESELEFEERRKNLLVQLRLYSIHTKSLQELLVHFQPEPSIPPPTPSNMSSIVTSIGLGVKDGLSDLSGMETGTEASTDVDESDPGPPDTPGSSHHKLITPDAFTKGSSRPESMTSSITTVSALPNASGVDMPLDGSVSSNLSDTTVKSSLAESLRDTPRSSFSDNRVLTPTSLPLPPTPPSQPPPEVPTSQAHPDKRSLSPTSLPIPDTPLLSAAPDASMVPIPKFQSLLDDQTNSEDDIAGLSSEISNNKKEEGGGLEGTTQRQSVSSSTSSTPKEPIPIKEVLAMDSSSSEGAVKLEDRRHRNASEESEEATEAWSTPIAQTRTITDIQKSKPKHNLITSPATARVDIPPDSTSAVRPEDPSILQLIELIQQQHSEISRLRAELKESQEQHRYEVTRLLQGEIDQRLEKALRDKQSQDKKRHEQLTSTLSQSVTNALTGKLEKTVKQEVKGSVVPAVQKAMVPVQDQLNTTIAQAVIDSIGSSAAAALQGPIQGSYREAFQSTILPAFERSCHSMFQQINDAFHRGTQQYLERVTATLENQRREQQEARDPVVQQLQAQVQSFQSESQRLRNTMTTMTSEMTSEMEVLLQKQLASSMHSLREELVSKLETQVTSNIQQVIQEEIRLGMQDLGPRYQPDPPAKMGTRHDYEQIQRRIQVCLGEGQLAMAFQEALTAADLSLVTMVCESVDVNELFSQTEPLPLSQPVLLSLIQQLSVDLLTNTQLKHRYLD</sequence>
<keyword evidence="5" id="KW-0175">Coiled coil</keyword>
<dbReference type="OMA" id="IMHEEVR"/>
<evidence type="ECO:0000313" key="9">
    <source>
        <dbReference type="Proteomes" id="UP000001593"/>
    </source>
</evidence>
<keyword evidence="4" id="KW-0677">Repeat</keyword>
<name>A7T0T8_NEMVE</name>
<feature type="compositionally biased region" description="Low complexity" evidence="6">
    <location>
        <begin position="373"/>
        <end position="387"/>
    </location>
</feature>
<keyword evidence="3" id="KW-0853">WD repeat</keyword>
<evidence type="ECO:0000256" key="4">
    <source>
        <dbReference type="ARBA" id="ARBA00022737"/>
    </source>
</evidence>
<feature type="domain" description="Enhancer of mRNA-decapping protein 4 C-terminal" evidence="7">
    <location>
        <begin position="771"/>
        <end position="844"/>
    </location>
</feature>
<feature type="region of interest" description="Disordered" evidence="6">
    <location>
        <begin position="261"/>
        <end position="329"/>
    </location>
</feature>
<dbReference type="PhylomeDB" id="A7T0T8"/>
<evidence type="ECO:0000256" key="6">
    <source>
        <dbReference type="SAM" id="MobiDB-lite"/>
    </source>
</evidence>
<feature type="coiled-coil region" evidence="5">
    <location>
        <begin position="478"/>
        <end position="505"/>
    </location>
</feature>
<dbReference type="PANTHER" id="PTHR15598">
    <property type="entry name" value="ENHANCER OF MRNA-DECAPPING PROTEIN 4"/>
    <property type="match status" value="1"/>
</dbReference>
<feature type="region of interest" description="Disordered" evidence="6">
    <location>
        <begin position="358"/>
        <end position="435"/>
    </location>
</feature>
<dbReference type="InterPro" id="IPR049404">
    <property type="entry name" value="EDC4_C"/>
</dbReference>
<dbReference type="Gene3D" id="6.10.140.270">
    <property type="match status" value="1"/>
</dbReference>
<evidence type="ECO:0000313" key="8">
    <source>
        <dbReference type="EMBL" id="EDO30420.1"/>
    </source>
</evidence>
<evidence type="ECO:0000256" key="3">
    <source>
        <dbReference type="ARBA" id="ARBA00022574"/>
    </source>
</evidence>
<feature type="compositionally biased region" description="Basic and acidic residues" evidence="6">
    <location>
        <begin position="409"/>
        <end position="420"/>
    </location>
</feature>
<evidence type="ECO:0000256" key="2">
    <source>
        <dbReference type="ARBA" id="ARBA00022490"/>
    </source>
</evidence>
<feature type="compositionally biased region" description="Pro residues" evidence="6">
    <location>
        <begin position="286"/>
        <end position="300"/>
    </location>
</feature>
<evidence type="ECO:0000256" key="5">
    <source>
        <dbReference type="SAM" id="Coils"/>
    </source>
</evidence>
<dbReference type="PANTHER" id="PTHR15598:SF5">
    <property type="entry name" value="ENHANCER OF MRNA-DECAPPING PROTEIN 4"/>
    <property type="match status" value="1"/>
</dbReference>
<accession>A7T0T8</accession>
<dbReference type="FunFam" id="1.10.220.100:FF:000004">
    <property type="entry name" value="Predicted protein"/>
    <property type="match status" value="1"/>
</dbReference>
<organism evidence="8 9">
    <name type="scientific">Nematostella vectensis</name>
    <name type="common">Starlet sea anemone</name>
    <dbReference type="NCBI Taxonomy" id="45351"/>
    <lineage>
        <taxon>Eukaryota</taxon>
        <taxon>Metazoa</taxon>
        <taxon>Cnidaria</taxon>
        <taxon>Anthozoa</taxon>
        <taxon>Hexacorallia</taxon>
        <taxon>Actiniaria</taxon>
        <taxon>Edwardsiidae</taxon>
        <taxon>Nematostella</taxon>
    </lineage>
</organism>
<reference evidence="8 9" key="1">
    <citation type="journal article" date="2007" name="Science">
        <title>Sea anemone genome reveals ancestral eumetazoan gene repertoire and genomic organization.</title>
        <authorList>
            <person name="Putnam N.H."/>
            <person name="Srivastava M."/>
            <person name="Hellsten U."/>
            <person name="Dirks B."/>
            <person name="Chapman J."/>
            <person name="Salamov A."/>
            <person name="Terry A."/>
            <person name="Shapiro H."/>
            <person name="Lindquist E."/>
            <person name="Kapitonov V.V."/>
            <person name="Jurka J."/>
            <person name="Genikhovich G."/>
            <person name="Grigoriev I.V."/>
            <person name="Lucas S.M."/>
            <person name="Steele R.E."/>
            <person name="Finnerty J.R."/>
            <person name="Technau U."/>
            <person name="Martindale M.Q."/>
            <person name="Rokhsar D.S."/>
        </authorList>
    </citation>
    <scope>NUCLEOTIDE SEQUENCE [LARGE SCALE GENOMIC DNA]</scope>
    <source>
        <strain evidence="9">CH2 X CH6</strain>
    </source>
</reference>
<dbReference type="GO" id="GO:0005737">
    <property type="term" value="C:cytoplasm"/>
    <property type="evidence" value="ECO:0007669"/>
    <property type="project" value="UniProtKB-SubCell"/>
</dbReference>
<dbReference type="EMBL" id="DS470051">
    <property type="protein sequence ID" value="EDO30420.1"/>
    <property type="molecule type" value="Genomic_DNA"/>
</dbReference>
<evidence type="ECO:0000256" key="1">
    <source>
        <dbReference type="ARBA" id="ARBA00004496"/>
    </source>
</evidence>
<comment type="subcellular location">
    <subcellularLocation>
        <location evidence="1">Cytoplasm</location>
    </subcellularLocation>
</comment>
<feature type="region of interest" description="Disordered" evidence="6">
    <location>
        <begin position="175"/>
        <end position="228"/>
    </location>
</feature>
<dbReference type="GO" id="GO:0031087">
    <property type="term" value="P:deadenylation-independent decapping of nuclear-transcribed mRNA"/>
    <property type="evidence" value="ECO:0007669"/>
    <property type="project" value="InterPro"/>
</dbReference>
<dbReference type="InterPro" id="IPR045152">
    <property type="entry name" value="EDC4-like"/>
</dbReference>
<dbReference type="Proteomes" id="UP000001593">
    <property type="component" value="Unassembled WGS sequence"/>
</dbReference>